<dbReference type="PROSITE" id="PS51819">
    <property type="entry name" value="VOC"/>
    <property type="match status" value="1"/>
</dbReference>
<accession>A0A937USM3</accession>
<gene>
    <name evidence="3" type="ORF">I7412_36925</name>
</gene>
<dbReference type="Pfam" id="PF00903">
    <property type="entry name" value="Glyoxalase"/>
    <property type="match status" value="1"/>
</dbReference>
<reference evidence="3" key="1">
    <citation type="submission" date="2020-12" db="EMBL/GenBank/DDBJ databases">
        <title>Genomic characterization of non-nitrogen-fixing Frankia strains.</title>
        <authorList>
            <person name="Carlos-Shanley C."/>
            <person name="Guerra T."/>
            <person name="Hahn D."/>
        </authorList>
    </citation>
    <scope>NUCLEOTIDE SEQUENCE</scope>
    <source>
        <strain evidence="3">CN6</strain>
    </source>
</reference>
<sequence length="167" mass="18237">MTTDSTQTVAAPAETGGSEISQPRWTHIALPSGDLDASIEFYTTMTPLVVVATREDADGRNAWLSNPGQWETPFVLVLSAFNSAAGTQQGIMKPFAHIGIEVPNREDIDTIAAKARANGSLWWEPREMPDPIGYICAVHDPDGNVIEFSHNQRVFSTVRKLWGPESS</sequence>
<name>A0A937USM3_9ACTN</name>
<dbReference type="AlphaFoldDB" id="A0A937USM3"/>
<feature type="region of interest" description="Disordered" evidence="1">
    <location>
        <begin position="1"/>
        <end position="21"/>
    </location>
</feature>
<dbReference type="CDD" id="cd06587">
    <property type="entry name" value="VOC"/>
    <property type="match status" value="1"/>
</dbReference>
<organism evidence="3 4">
    <name type="scientific">Frankia nepalensis</name>
    <dbReference type="NCBI Taxonomy" id="1836974"/>
    <lineage>
        <taxon>Bacteria</taxon>
        <taxon>Bacillati</taxon>
        <taxon>Actinomycetota</taxon>
        <taxon>Actinomycetes</taxon>
        <taxon>Frankiales</taxon>
        <taxon>Frankiaceae</taxon>
        <taxon>Frankia</taxon>
    </lineage>
</organism>
<dbReference type="RefSeq" id="WP_203004000.1">
    <property type="nucleotide sequence ID" value="NZ_JADWYU010000239.1"/>
</dbReference>
<dbReference type="InterPro" id="IPR004360">
    <property type="entry name" value="Glyas_Fos-R_dOase_dom"/>
</dbReference>
<evidence type="ECO:0000313" key="4">
    <source>
        <dbReference type="Proteomes" id="UP000604475"/>
    </source>
</evidence>
<feature type="domain" description="VOC" evidence="2">
    <location>
        <begin position="24"/>
        <end position="151"/>
    </location>
</feature>
<evidence type="ECO:0000256" key="1">
    <source>
        <dbReference type="SAM" id="MobiDB-lite"/>
    </source>
</evidence>
<dbReference type="PANTHER" id="PTHR36113:SF3">
    <property type="entry name" value="SLL5075 PROTEIN"/>
    <property type="match status" value="1"/>
</dbReference>
<dbReference type="PANTHER" id="PTHR36113">
    <property type="entry name" value="LYASE, PUTATIVE-RELATED-RELATED"/>
    <property type="match status" value="1"/>
</dbReference>
<dbReference type="InterPro" id="IPR051332">
    <property type="entry name" value="Fosfomycin_Res_Enzymes"/>
</dbReference>
<evidence type="ECO:0000313" key="3">
    <source>
        <dbReference type="EMBL" id="MBL7632642.1"/>
    </source>
</evidence>
<evidence type="ECO:0000259" key="2">
    <source>
        <dbReference type="PROSITE" id="PS51819"/>
    </source>
</evidence>
<dbReference type="Proteomes" id="UP000604475">
    <property type="component" value="Unassembled WGS sequence"/>
</dbReference>
<comment type="caution">
    <text evidence="3">The sequence shown here is derived from an EMBL/GenBank/DDBJ whole genome shotgun (WGS) entry which is preliminary data.</text>
</comment>
<dbReference type="InterPro" id="IPR029068">
    <property type="entry name" value="Glyas_Bleomycin-R_OHBP_Dase"/>
</dbReference>
<dbReference type="EMBL" id="JAEACQ010000344">
    <property type="protein sequence ID" value="MBL7632642.1"/>
    <property type="molecule type" value="Genomic_DNA"/>
</dbReference>
<keyword evidence="4" id="KW-1185">Reference proteome</keyword>
<proteinExistence type="predicted"/>
<dbReference type="Gene3D" id="3.10.180.10">
    <property type="entry name" value="2,3-Dihydroxybiphenyl 1,2-Dioxygenase, domain 1"/>
    <property type="match status" value="1"/>
</dbReference>
<dbReference type="InterPro" id="IPR037523">
    <property type="entry name" value="VOC_core"/>
</dbReference>
<dbReference type="SUPFAM" id="SSF54593">
    <property type="entry name" value="Glyoxalase/Bleomycin resistance protein/Dihydroxybiphenyl dioxygenase"/>
    <property type="match status" value="1"/>
</dbReference>
<protein>
    <submittedName>
        <fullName evidence="3">VOC family protein</fullName>
    </submittedName>
</protein>